<gene>
    <name evidence="2" type="ORF">AVDCRST_MAG87-1539</name>
</gene>
<organism evidence="2">
    <name type="scientific">uncultured Thermomicrobiales bacterium</name>
    <dbReference type="NCBI Taxonomy" id="1645740"/>
    <lineage>
        <taxon>Bacteria</taxon>
        <taxon>Pseudomonadati</taxon>
        <taxon>Thermomicrobiota</taxon>
        <taxon>Thermomicrobia</taxon>
        <taxon>Thermomicrobiales</taxon>
        <taxon>environmental samples</taxon>
    </lineage>
</organism>
<dbReference type="EMBL" id="CADCWJ010000342">
    <property type="protein sequence ID" value="CAA9560448.1"/>
    <property type="molecule type" value="Genomic_DNA"/>
</dbReference>
<protein>
    <submittedName>
        <fullName evidence="2">Uncharacterized protein</fullName>
    </submittedName>
</protein>
<reference evidence="2" key="1">
    <citation type="submission" date="2020-02" db="EMBL/GenBank/DDBJ databases">
        <authorList>
            <person name="Meier V. D."/>
        </authorList>
    </citation>
    <scope>NUCLEOTIDE SEQUENCE</scope>
    <source>
        <strain evidence="2">AVDCRST_MAG87</strain>
    </source>
</reference>
<evidence type="ECO:0000256" key="1">
    <source>
        <dbReference type="SAM" id="MobiDB-lite"/>
    </source>
</evidence>
<evidence type="ECO:0000313" key="2">
    <source>
        <dbReference type="EMBL" id="CAA9560448.1"/>
    </source>
</evidence>
<accession>A0A6J4UWN9</accession>
<proteinExistence type="predicted"/>
<dbReference type="AlphaFoldDB" id="A0A6J4UWN9"/>
<name>A0A6J4UWN9_9BACT</name>
<sequence length="38" mass="4202">MYWRSGIDVRLRCTGTAPMPLTGPSPTDVSSERSPIHE</sequence>
<feature type="region of interest" description="Disordered" evidence="1">
    <location>
        <begin position="14"/>
        <end position="38"/>
    </location>
</feature>